<protein>
    <submittedName>
        <fullName evidence="5">Lrp/AsnC family transcriptional regulator</fullName>
    </submittedName>
</protein>
<dbReference type="EMBL" id="QPMH01000002">
    <property type="protein sequence ID" value="RDD63309.1"/>
    <property type="molecule type" value="Genomic_DNA"/>
</dbReference>
<evidence type="ECO:0000256" key="2">
    <source>
        <dbReference type="ARBA" id="ARBA00023125"/>
    </source>
</evidence>
<evidence type="ECO:0000313" key="6">
    <source>
        <dbReference type="Proteomes" id="UP000253941"/>
    </source>
</evidence>
<evidence type="ECO:0000256" key="1">
    <source>
        <dbReference type="ARBA" id="ARBA00023015"/>
    </source>
</evidence>
<dbReference type="InterPro" id="IPR019888">
    <property type="entry name" value="Tscrpt_reg_AsnC-like"/>
</dbReference>
<dbReference type="InterPro" id="IPR011008">
    <property type="entry name" value="Dimeric_a/b-barrel"/>
</dbReference>
<dbReference type="InterPro" id="IPR036390">
    <property type="entry name" value="WH_DNA-bd_sf"/>
</dbReference>
<dbReference type="PRINTS" id="PR00033">
    <property type="entry name" value="HTHASNC"/>
</dbReference>
<keyword evidence="3" id="KW-0804">Transcription</keyword>
<keyword evidence="2" id="KW-0238">DNA-binding</keyword>
<dbReference type="GO" id="GO:0005829">
    <property type="term" value="C:cytosol"/>
    <property type="evidence" value="ECO:0007669"/>
    <property type="project" value="TreeGrafter"/>
</dbReference>
<dbReference type="InterPro" id="IPR011991">
    <property type="entry name" value="ArsR-like_HTH"/>
</dbReference>
<feature type="domain" description="HTH asnC-type" evidence="4">
    <location>
        <begin position="29"/>
        <end position="90"/>
    </location>
</feature>
<evidence type="ECO:0000256" key="3">
    <source>
        <dbReference type="ARBA" id="ARBA00023163"/>
    </source>
</evidence>
<name>A0A369TDB8_9PROT</name>
<sequence length="187" mass="20503">MEMRRYAAAGIGVNGGSAGGDRMDEKLKLDRIDLKILTTLQDEARISNHDLAERVGLSPSSCLQRVRKLESRGVLDGYRARIDLDRICRSVTVIATATLANHDQKSFSRFEQAVADIPEVVECLKVSGTFDYILRFVCADMAQYHALSERLLDIGRGVAQLSSHVVLASTKQAGGYPLDHLLQGASE</sequence>
<dbReference type="InterPro" id="IPR036388">
    <property type="entry name" value="WH-like_DNA-bd_sf"/>
</dbReference>
<dbReference type="Gene3D" id="1.10.10.10">
    <property type="entry name" value="Winged helix-like DNA-binding domain superfamily/Winged helix DNA-binding domain"/>
    <property type="match status" value="1"/>
</dbReference>
<dbReference type="RefSeq" id="WP_114580565.1">
    <property type="nucleotide sequence ID" value="NZ_QPMH01000002.1"/>
</dbReference>
<keyword evidence="1" id="KW-0805">Transcription regulation</keyword>
<dbReference type="SMART" id="SM00344">
    <property type="entry name" value="HTH_ASNC"/>
    <property type="match status" value="1"/>
</dbReference>
<dbReference type="InterPro" id="IPR019885">
    <property type="entry name" value="Tscrpt_reg_HTH_AsnC-type_CS"/>
</dbReference>
<dbReference type="SUPFAM" id="SSF54909">
    <property type="entry name" value="Dimeric alpha+beta barrel"/>
    <property type="match status" value="1"/>
</dbReference>
<dbReference type="GO" id="GO:0006355">
    <property type="term" value="P:regulation of DNA-templated transcription"/>
    <property type="evidence" value="ECO:0007669"/>
    <property type="project" value="UniProtKB-ARBA"/>
</dbReference>
<dbReference type="CDD" id="cd00090">
    <property type="entry name" value="HTH_ARSR"/>
    <property type="match status" value="1"/>
</dbReference>
<dbReference type="PROSITE" id="PS00519">
    <property type="entry name" value="HTH_ASNC_1"/>
    <property type="match status" value="1"/>
</dbReference>
<comment type="caution">
    <text evidence="5">The sequence shown here is derived from an EMBL/GenBank/DDBJ whole genome shotgun (WGS) entry which is preliminary data.</text>
</comment>
<dbReference type="PROSITE" id="PS50956">
    <property type="entry name" value="HTH_ASNC_2"/>
    <property type="match status" value="1"/>
</dbReference>
<dbReference type="InterPro" id="IPR019887">
    <property type="entry name" value="Tscrpt_reg_AsnC/Lrp_C"/>
</dbReference>
<reference evidence="5 6" key="1">
    <citation type="submission" date="2018-07" db="EMBL/GenBank/DDBJ databases">
        <title>Venubactetium sediminum gen. nov., sp. nov., isolated from a marine solar saltern.</title>
        <authorList>
            <person name="Wang S."/>
        </authorList>
    </citation>
    <scope>NUCLEOTIDE SEQUENCE [LARGE SCALE GENOMIC DNA]</scope>
    <source>
        <strain evidence="5 6">WD2A32</strain>
    </source>
</reference>
<evidence type="ECO:0000313" key="5">
    <source>
        <dbReference type="EMBL" id="RDD63309.1"/>
    </source>
</evidence>
<dbReference type="PANTHER" id="PTHR30154">
    <property type="entry name" value="LEUCINE-RESPONSIVE REGULATORY PROTEIN"/>
    <property type="match status" value="1"/>
</dbReference>
<dbReference type="InterPro" id="IPR000485">
    <property type="entry name" value="AsnC-type_HTH_dom"/>
</dbReference>
<dbReference type="Pfam" id="PF13412">
    <property type="entry name" value="HTH_24"/>
    <property type="match status" value="1"/>
</dbReference>
<dbReference type="SUPFAM" id="SSF46785">
    <property type="entry name" value="Winged helix' DNA-binding domain"/>
    <property type="match status" value="1"/>
</dbReference>
<dbReference type="AlphaFoldDB" id="A0A369TDB8"/>
<dbReference type="Gene3D" id="3.30.70.920">
    <property type="match status" value="1"/>
</dbReference>
<dbReference type="PANTHER" id="PTHR30154:SF34">
    <property type="entry name" value="TRANSCRIPTIONAL REGULATOR AZLB"/>
    <property type="match status" value="1"/>
</dbReference>
<dbReference type="FunFam" id="1.10.10.10:FF:000186">
    <property type="entry name" value="AsnC family transcriptional regulator"/>
    <property type="match status" value="1"/>
</dbReference>
<dbReference type="GO" id="GO:0043565">
    <property type="term" value="F:sequence-specific DNA binding"/>
    <property type="evidence" value="ECO:0007669"/>
    <property type="project" value="InterPro"/>
</dbReference>
<evidence type="ECO:0000259" key="4">
    <source>
        <dbReference type="PROSITE" id="PS50956"/>
    </source>
</evidence>
<dbReference type="GO" id="GO:0043200">
    <property type="term" value="P:response to amino acid"/>
    <property type="evidence" value="ECO:0007669"/>
    <property type="project" value="TreeGrafter"/>
</dbReference>
<dbReference type="Proteomes" id="UP000253941">
    <property type="component" value="Unassembled WGS sequence"/>
</dbReference>
<proteinExistence type="predicted"/>
<organism evidence="5 6">
    <name type="scientific">Ferruginivarius sediminum</name>
    <dbReference type="NCBI Taxonomy" id="2661937"/>
    <lineage>
        <taxon>Bacteria</taxon>
        <taxon>Pseudomonadati</taxon>
        <taxon>Pseudomonadota</taxon>
        <taxon>Alphaproteobacteria</taxon>
        <taxon>Rhodospirillales</taxon>
        <taxon>Rhodospirillaceae</taxon>
        <taxon>Ferruginivarius</taxon>
    </lineage>
</organism>
<gene>
    <name evidence="5" type="ORF">DRB17_02330</name>
</gene>
<keyword evidence="6" id="KW-1185">Reference proteome</keyword>
<dbReference type="Pfam" id="PF01037">
    <property type="entry name" value="AsnC_trans_reg"/>
    <property type="match status" value="1"/>
</dbReference>
<accession>A0A369TDB8</accession>